<dbReference type="GO" id="GO:0047879">
    <property type="term" value="F:erythronolide synthase activity"/>
    <property type="evidence" value="ECO:0007669"/>
    <property type="project" value="UniProtKB-EC"/>
</dbReference>
<dbReference type="InterPro" id="IPR014030">
    <property type="entry name" value="Ketoacyl_synth_N"/>
</dbReference>
<feature type="domain" description="Carrier" evidence="15">
    <location>
        <begin position="2450"/>
        <end position="2525"/>
    </location>
</feature>
<evidence type="ECO:0000313" key="17">
    <source>
        <dbReference type="EMBL" id="AOS63729.1"/>
    </source>
</evidence>
<dbReference type="GO" id="GO:0006633">
    <property type="term" value="P:fatty acid biosynthetic process"/>
    <property type="evidence" value="ECO:0007669"/>
    <property type="project" value="InterPro"/>
</dbReference>
<dbReference type="CDD" id="cd08952">
    <property type="entry name" value="KR_1_SDR_x"/>
    <property type="match status" value="1"/>
</dbReference>
<evidence type="ECO:0000256" key="3">
    <source>
        <dbReference type="ARBA" id="ARBA00022553"/>
    </source>
</evidence>
<evidence type="ECO:0000256" key="9">
    <source>
        <dbReference type="ARBA" id="ARBA00052442"/>
    </source>
</evidence>
<dbReference type="EMBL" id="CP014859">
    <property type="protein sequence ID" value="AOS63729.1"/>
    <property type="molecule type" value="Genomic_DNA"/>
</dbReference>
<dbReference type="GO" id="GO:0031177">
    <property type="term" value="F:phosphopantetheine binding"/>
    <property type="evidence" value="ECO:0007669"/>
    <property type="project" value="InterPro"/>
</dbReference>
<dbReference type="InterPro" id="IPR014043">
    <property type="entry name" value="Acyl_transferase_dom"/>
</dbReference>
<dbReference type="InterPro" id="IPR014031">
    <property type="entry name" value="Ketoacyl_synth_C"/>
</dbReference>
<dbReference type="SMART" id="SM00822">
    <property type="entry name" value="PKS_KR"/>
    <property type="match status" value="2"/>
</dbReference>
<evidence type="ECO:0000256" key="6">
    <source>
        <dbReference type="ARBA" id="ARBA00023194"/>
    </source>
</evidence>
<dbReference type="KEGG" id="ahm:TL08_14600"/>
<proteinExistence type="predicted"/>
<dbReference type="PROSITE" id="PS50075">
    <property type="entry name" value="CARRIER"/>
    <property type="match status" value="3"/>
</dbReference>
<dbReference type="SUPFAM" id="SSF55048">
    <property type="entry name" value="Probable ACP-binding domain of malonyl-CoA ACP transacylase"/>
    <property type="match status" value="3"/>
</dbReference>
<dbReference type="Gene3D" id="3.40.50.720">
    <property type="entry name" value="NAD(P)-binding Rossmann-like Domain"/>
    <property type="match status" value="2"/>
</dbReference>
<dbReference type="Pfam" id="PF08659">
    <property type="entry name" value="KR"/>
    <property type="match status" value="2"/>
</dbReference>
<dbReference type="InterPro" id="IPR032821">
    <property type="entry name" value="PKS_assoc"/>
</dbReference>
<dbReference type="InterPro" id="IPR016035">
    <property type="entry name" value="Acyl_Trfase/lysoPLipase"/>
</dbReference>
<dbReference type="FunFam" id="3.40.47.10:FF:000019">
    <property type="entry name" value="Polyketide synthase type I"/>
    <property type="match status" value="3"/>
</dbReference>
<evidence type="ECO:0000256" key="13">
    <source>
        <dbReference type="ARBA" id="ARBA00066981"/>
    </source>
</evidence>
<dbReference type="InterPro" id="IPR006162">
    <property type="entry name" value="Ppantetheine_attach_site"/>
</dbReference>
<dbReference type="InterPro" id="IPR013968">
    <property type="entry name" value="PKS_KR"/>
</dbReference>
<comment type="function">
    <text evidence="10">Involved in the biosynthesis of antibiotic erythromycin via the biosynthesis of its aglycone precursor, 6-deoxyerythronolide B (6-dEB).</text>
</comment>
<comment type="cofactor">
    <cofactor evidence="1">
        <name>pantetheine 4'-phosphate</name>
        <dbReference type="ChEBI" id="CHEBI:47942"/>
    </cofactor>
</comment>
<dbReference type="FunFam" id="1.10.1200.10:FF:000007">
    <property type="entry name" value="Probable polyketide synthase pks17"/>
    <property type="match status" value="1"/>
</dbReference>
<evidence type="ECO:0000256" key="7">
    <source>
        <dbReference type="ARBA" id="ARBA00023268"/>
    </source>
</evidence>
<dbReference type="FunFam" id="3.40.366.10:FF:000002">
    <property type="entry name" value="Probable polyketide synthase 2"/>
    <property type="match status" value="1"/>
</dbReference>
<dbReference type="EC" id="2.3.1.94" evidence="13"/>
<organism evidence="17 18">
    <name type="scientific">Actinoalloteichus hymeniacidonis</name>
    <dbReference type="NCBI Taxonomy" id="340345"/>
    <lineage>
        <taxon>Bacteria</taxon>
        <taxon>Bacillati</taxon>
        <taxon>Actinomycetota</taxon>
        <taxon>Actinomycetes</taxon>
        <taxon>Pseudonocardiales</taxon>
        <taxon>Pseudonocardiaceae</taxon>
        <taxon>Actinoalloteichus</taxon>
    </lineage>
</organism>
<feature type="domain" description="Ketosynthase family 3 (KS3)" evidence="16">
    <location>
        <begin position="2546"/>
        <end position="2970"/>
    </location>
</feature>
<dbReference type="PROSITE" id="PS00606">
    <property type="entry name" value="KS3_1"/>
    <property type="match status" value="3"/>
</dbReference>
<dbReference type="CDD" id="cd00833">
    <property type="entry name" value="PKS"/>
    <property type="match status" value="3"/>
</dbReference>
<keyword evidence="18" id="KW-1185">Reference proteome</keyword>
<reference evidence="18" key="1">
    <citation type="submission" date="2016-03" db="EMBL/GenBank/DDBJ databases">
        <title>Complete genome sequence of the type strain Actinoalloteichus hymeniacidonis DSM 45092.</title>
        <authorList>
            <person name="Schaffert L."/>
            <person name="Albersmeier A."/>
            <person name="Winkler A."/>
            <person name="Kalinowski J."/>
            <person name="Zotchev S."/>
            <person name="Ruckert C."/>
        </authorList>
    </citation>
    <scope>NUCLEOTIDE SEQUENCE [LARGE SCALE GENOMIC DNA]</scope>
    <source>
        <strain evidence="18">HPA177(T) (DSM 45092(T))</strain>
    </source>
</reference>
<evidence type="ECO:0000256" key="4">
    <source>
        <dbReference type="ARBA" id="ARBA00022679"/>
    </source>
</evidence>
<dbReference type="Pfam" id="PF16197">
    <property type="entry name" value="KAsynt_C_assoc"/>
    <property type="match status" value="3"/>
</dbReference>
<comment type="catalytic activity">
    <reaction evidence="9">
        <text>6 (S)-methylmalonyl-CoA + propanoyl-CoA + 6 NADPH + 12 H(+) = 6-deoxyerythronolide B + 6 CO2 + 6 NADP(+) + 7 CoA + H2O</text>
        <dbReference type="Rhea" id="RHEA:23068"/>
        <dbReference type="ChEBI" id="CHEBI:15377"/>
        <dbReference type="ChEBI" id="CHEBI:15378"/>
        <dbReference type="ChEBI" id="CHEBI:16089"/>
        <dbReference type="ChEBI" id="CHEBI:16526"/>
        <dbReference type="ChEBI" id="CHEBI:57287"/>
        <dbReference type="ChEBI" id="CHEBI:57327"/>
        <dbReference type="ChEBI" id="CHEBI:57392"/>
        <dbReference type="ChEBI" id="CHEBI:57783"/>
        <dbReference type="ChEBI" id="CHEBI:58349"/>
        <dbReference type="EC" id="2.3.1.94"/>
    </reaction>
</comment>
<dbReference type="Pfam" id="PF00550">
    <property type="entry name" value="PP-binding"/>
    <property type="match status" value="3"/>
</dbReference>
<dbReference type="SUPFAM" id="SSF52151">
    <property type="entry name" value="FabD/lysophospholipase-like"/>
    <property type="match status" value="3"/>
</dbReference>
<dbReference type="SMART" id="SM01294">
    <property type="entry name" value="PKS_PP_betabranch"/>
    <property type="match status" value="3"/>
</dbReference>
<dbReference type="InterPro" id="IPR020806">
    <property type="entry name" value="PKS_PP-bd"/>
</dbReference>
<dbReference type="InterPro" id="IPR016039">
    <property type="entry name" value="Thiolase-like"/>
</dbReference>
<dbReference type="SMART" id="SM00827">
    <property type="entry name" value="PKS_AT"/>
    <property type="match status" value="3"/>
</dbReference>
<evidence type="ECO:0000256" key="1">
    <source>
        <dbReference type="ARBA" id="ARBA00001957"/>
    </source>
</evidence>
<dbReference type="InterPro" id="IPR057326">
    <property type="entry name" value="KR_dom"/>
</dbReference>
<dbReference type="Gene3D" id="3.40.366.10">
    <property type="entry name" value="Malonyl-Coenzyme A Acyl Carrier Protein, domain 2"/>
    <property type="match status" value="3"/>
</dbReference>
<dbReference type="SUPFAM" id="SSF51735">
    <property type="entry name" value="NAD(P)-binding Rossmann-fold domains"/>
    <property type="match status" value="4"/>
</dbReference>
<evidence type="ECO:0000256" key="10">
    <source>
        <dbReference type="ARBA" id="ARBA00060158"/>
    </source>
</evidence>
<dbReference type="Proteomes" id="UP000095210">
    <property type="component" value="Chromosome"/>
</dbReference>
<gene>
    <name evidence="17" type="ORF">TL08_14600</name>
</gene>
<dbReference type="PANTHER" id="PTHR43775:SF51">
    <property type="entry name" value="INACTIVE PHENOLPHTHIOCEROL SYNTHESIS POLYKETIDE SYNTHASE TYPE I PKS1-RELATED"/>
    <property type="match status" value="1"/>
</dbReference>
<evidence type="ECO:0000256" key="12">
    <source>
        <dbReference type="ARBA" id="ARBA00063272"/>
    </source>
</evidence>
<dbReference type="SUPFAM" id="SSF47336">
    <property type="entry name" value="ACP-like"/>
    <property type="match status" value="3"/>
</dbReference>
<evidence type="ECO:0000256" key="5">
    <source>
        <dbReference type="ARBA" id="ARBA00022737"/>
    </source>
</evidence>
<evidence type="ECO:0000259" key="16">
    <source>
        <dbReference type="PROSITE" id="PS52004"/>
    </source>
</evidence>
<dbReference type="PROSITE" id="PS00012">
    <property type="entry name" value="PHOSPHOPANTETHEINE"/>
    <property type="match status" value="3"/>
</dbReference>
<evidence type="ECO:0000259" key="15">
    <source>
        <dbReference type="PROSITE" id="PS50075"/>
    </source>
</evidence>
<keyword evidence="5" id="KW-0677">Repeat</keyword>
<accession>A0AAC9HQV1</accession>
<dbReference type="InterPro" id="IPR001227">
    <property type="entry name" value="Ac_transferase_dom_sf"/>
</dbReference>
<name>A0AAC9HQV1_9PSEU</name>
<dbReference type="SUPFAM" id="SSF53901">
    <property type="entry name" value="Thiolase-like"/>
    <property type="match status" value="3"/>
</dbReference>
<comment type="pathway">
    <text evidence="11">Antibiotic biosynthesis; erythromycin biosynthesis.</text>
</comment>
<dbReference type="Pfam" id="PF02801">
    <property type="entry name" value="Ketoacyl-synt_C"/>
    <property type="match status" value="3"/>
</dbReference>
<dbReference type="GO" id="GO:0004315">
    <property type="term" value="F:3-oxoacyl-[acyl-carrier-protein] synthase activity"/>
    <property type="evidence" value="ECO:0007669"/>
    <property type="project" value="InterPro"/>
</dbReference>
<evidence type="ECO:0000256" key="11">
    <source>
        <dbReference type="ARBA" id="ARBA00060622"/>
    </source>
</evidence>
<dbReference type="PANTHER" id="PTHR43775">
    <property type="entry name" value="FATTY ACID SYNTHASE"/>
    <property type="match status" value="1"/>
</dbReference>
<dbReference type="InterPro" id="IPR020841">
    <property type="entry name" value="PKS_Beta-ketoAc_synthase_dom"/>
</dbReference>
<dbReference type="InterPro" id="IPR036736">
    <property type="entry name" value="ACP-like_sf"/>
</dbReference>
<dbReference type="Pfam" id="PF00109">
    <property type="entry name" value="ketoacyl-synt"/>
    <property type="match status" value="3"/>
</dbReference>
<dbReference type="InterPro" id="IPR016036">
    <property type="entry name" value="Malonyl_transacylase_ACP-bd"/>
</dbReference>
<feature type="domain" description="Ketosynthase family 3 (KS3)" evidence="16">
    <location>
        <begin position="1023"/>
        <end position="1438"/>
    </location>
</feature>
<keyword evidence="6" id="KW-0045">Antibiotic biosynthesis</keyword>
<evidence type="ECO:0000256" key="2">
    <source>
        <dbReference type="ARBA" id="ARBA00022450"/>
    </source>
</evidence>
<dbReference type="InterPro" id="IPR041618">
    <property type="entry name" value="PKS_DE"/>
</dbReference>
<dbReference type="SMART" id="SM00823">
    <property type="entry name" value="PKS_PP"/>
    <property type="match status" value="3"/>
</dbReference>
<evidence type="ECO:0000256" key="14">
    <source>
        <dbReference type="SAM" id="MobiDB-lite"/>
    </source>
</evidence>
<dbReference type="Pfam" id="PF00698">
    <property type="entry name" value="Acyl_transf_1"/>
    <property type="match status" value="3"/>
</dbReference>
<feature type="domain" description="Carrier" evidence="15">
    <location>
        <begin position="3862"/>
        <end position="3941"/>
    </location>
</feature>
<dbReference type="PROSITE" id="PS52004">
    <property type="entry name" value="KS3_2"/>
    <property type="match status" value="3"/>
</dbReference>
<keyword evidence="4" id="KW-0808">Transferase</keyword>
<dbReference type="InterPro" id="IPR036291">
    <property type="entry name" value="NAD(P)-bd_dom_sf"/>
</dbReference>
<comment type="subunit">
    <text evidence="12">Homodimer. Erythronolide synthase is composed of EryAI, EryAII and EryAIII multimodular (2 modules) polypeptides each coding for a functional synthase subunit which participates in 2 of the six FAS-like elongation steps required for formation of the polyketide. Module 1, 2, 3, 4, 5, and 6 participating in biosynthesis steps 1, 2, 3, 4, 5, and 6, respectively.</text>
</comment>
<feature type="region of interest" description="Disordered" evidence="14">
    <location>
        <begin position="1441"/>
        <end position="1462"/>
    </location>
</feature>
<dbReference type="NCBIfam" id="NF045894">
    <property type="entry name" value="PKS_plus_SDR"/>
    <property type="match status" value="1"/>
</dbReference>
<evidence type="ECO:0000313" key="18">
    <source>
        <dbReference type="Proteomes" id="UP000095210"/>
    </source>
</evidence>
<dbReference type="Gene3D" id="3.30.70.3290">
    <property type="match status" value="3"/>
</dbReference>
<dbReference type="Pfam" id="PF18369">
    <property type="entry name" value="PKS_DE"/>
    <property type="match status" value="1"/>
</dbReference>
<dbReference type="Gene3D" id="1.10.1200.10">
    <property type="entry name" value="ACP-like"/>
    <property type="match status" value="3"/>
</dbReference>
<keyword evidence="2" id="KW-0596">Phosphopantetheine</keyword>
<feature type="domain" description="Ketosynthase family 3 (KS3)" evidence="16">
    <location>
        <begin position="33"/>
        <end position="449"/>
    </location>
</feature>
<keyword evidence="3" id="KW-0597">Phosphoprotein</keyword>
<dbReference type="RefSeq" id="WP_157421085.1">
    <property type="nucleotide sequence ID" value="NZ_CP014859.1"/>
</dbReference>
<dbReference type="Gene3D" id="3.40.47.10">
    <property type="match status" value="3"/>
</dbReference>
<dbReference type="InterPro" id="IPR015083">
    <property type="entry name" value="NorB/c/GfsB-D-like_docking"/>
</dbReference>
<keyword evidence="8" id="KW-0012">Acyltransferase</keyword>
<keyword evidence="7" id="KW-0511">Multifunctional enzyme</keyword>
<dbReference type="InterPro" id="IPR009081">
    <property type="entry name" value="PP-bd_ACP"/>
</dbReference>
<dbReference type="InterPro" id="IPR018201">
    <property type="entry name" value="Ketoacyl_synth_AS"/>
</dbReference>
<protein>
    <recommendedName>
        <fullName evidence="13">6-deoxyerythronolide-B synthase</fullName>
        <ecNumber evidence="13">2.3.1.94</ecNumber>
    </recommendedName>
</protein>
<feature type="domain" description="Carrier" evidence="15">
    <location>
        <begin position="931"/>
        <end position="1006"/>
    </location>
</feature>
<sequence>MATDERVAQYLKKVTADLQRTRQKLRELESANSEPIAIVAMSCRYPGSVGSPEQLWELLADQRDPLQPFPTDRGWDSGRLGPEVTRRGGFLDNAGDFDAGFFGISPREALAMDPQQRLLLETAWEAVERAGIDPAALRGSDTGVFVGLADQHYGPRDAAAGDEVIGNLLTGTTNSVASGRLAYVLGTEGPALSIDTACSSSLVALHLAIQALRGGECSAALVGGAAVMANPDLYVEFAEQQGLAADARCKSFAAAADGTGWGEGVAMLLVQRLSTARAAGNPVLAVVRGSAINSDGISNGLTAPNGPSQQRLIRQALEDAQLSAGQVDAVEAHGTGTRLGDPVEAQALLATYGQDRDQPLLLGSIKSNIGHTQAAAGLAGVIKMVLALGHGRLPATRHVDAPTPQVDWTTGSVELTTEARDWPETGRPRRGAVSAFGISGTNAHVILEQAPTRPDDEPASPVERPVRALLLSARDDGALRAQGALIESYARTHPDHDLSSALATTRARLTHRAVVVGADDESLLTGLRSVADGEPDPAVVRGRTRAPGRLAFLFSGQGSQRPGMAAGLRAAYPVFAEAFDEIAGHFDALLPQPLAEVIDDPELLDRTRYTQPALFAVEVALCRLLASWDVVPDVLLGHSIGEIAAAHVAGVFSLADACRLVAARGRLMDELPDGGAMAAVEIPEGELPALLAETGCDVEIAAVNGPSSLVVAGDVDSVAAVVAACIGRGGRARRLPVSHAFHSARMEPMLERFREVAATIAYSAPTRTIVSDLTGSPVSAAEIGTPDYWVRQVRQTVRFAEGMGRLAADGVTGYLEIGPGGLTPMALENLAEADTPAAVAVTLRRDQPEPESLLTALAELYVAGTPIGWDRIVAAPGAPRLDLPTYPFQRERYWLNSGTETSRPAVIAAAPRRSGRPEHPLAGLDAEELTHRLLAGVRSAAAAALGHRDRSAIAADQAFVELGMDSLASVRLRDMLVQDTGLALPATLVFDHPTPAAVVAFLREELLGGAQRVVTRRRAAADDDPVVIVGMSCRFPGGVRNAEDLWRLLSEGTDAVGRFPTDRGWDTSTLGDDVARLGGFLDSVADFDAGFFGISPREALGMDPQQRLLLETAWEALEHAGIDAADLRGSRTGVFAGVAGSDYADLLTGVTEAEGYVMTGTSTSVVSGRLSYVLGLEGPSVTVDTACSSSLVALHMAARALGEGECDLALASGVTVMSTPAGISLVSQVGALAGDGRCKAFGADADGTGWGEGVGVVVLQRRSEALRAGNPILATVAGTAINSDGASNGLTAPNGPSQQRVIRDALADAGLDPADVDLLEAHGTGTALGDPIEAHALQATYGADRTEPLWLGSLKSNIAHTMAAAGIAGVIKSVLALRHARMPRTLHAEEPSTKIDWSAGTLRLLTEERAWPDPGRPRRAAVSAFGMSGTNAHVILAEADPVEPSEAPADSPDTDSGALPLALSGRTPEALQAQAVGLAAYLDRRPDVNLPAVARTLLRRTAFEHRSVVIGQDRHRLLDGVRAVAEGRPHDDVVTEPAKAFDRGPVWVFPGYGAQWDGMAVELLDTAPVFAARWAECDAAFAAQLGWSITDVARGAAAPEDVSEILVNQALLFSTMVSLAELWRSYGITPAAVIGSSQGEVAAACVAGVLSLSDCVTILARRVWRAVALSRPSGLATLAASVTEVESWTARFEGVEIGVVNSPQAVTVSGDQQAIEELVAEARENGVRAKLMAATYASHSAHMEPLRDDLLVDLAEVTPLTGTVPFFSTVTVDWTQPGEVDGEYWYRNMRERVQLAPAVTALLDQGFRAFLEVSAHPLLVGPINETAEASDVAATVVGSLRRDEGGLRRILTSLARLHAEGVRADLGRSFDGGGHLDDLPSYAFQRRRFWPAETDRPRGTGDPADDRFWQAVTDHDVDTLAATLGMTEKSGLDTVVPALADWHRNRSERAQLDSWLYRVDWAPLPAAPPGRLTGTWLVLVSDGHGCPAAVDIVADRADRAIVVPVPEPGTDTGADAAELGESIRASVGADPLAGVLCLTGLDERPVTAYPDTTRGAAALLVVVRALDAAAQTAPLWCATSGAVAVEATDGPAAPLQAIVWGLGRCIGLEKPKTWGGLLDLPAEWDESTAALAAGTLIGTDGEDQVAIRAEGRYTSRVHRAPDLAATPGWSAAGATVLITGGTGALGSQVARFLADQGARRIILTSRRGAAAPGAAELLAEVRDIGAEAVVLPCDTADRASVAAMLREAQGDGVLIDAVIHAAGVGDGGPIEEAEVQQLARVSAGKVTGIVNLEAELDPGQLRAVVYFSSGVAVWGAGDHGVYAGANAYLDARAAQRTAEGVPTWSIAWGPWAGEAGMVSVEAYDTLRRTGLPVMDPEATVRALGRVLTGDGGALLVVEVNWSNFISVFTAQRPSALLADLTGALPTDAAPKTGSGLAAKLEGLDPQARTEAVRDVVHQQVATVLGHTDKNAVDSGRAFFDIGFDSLTAVELRDRLVAAIGVPLQSTLIFNYPSVDELTRYLDEEVLTTRSAPAEPTIIRAAVADQSDPIVIVGMSCRFPGGIDTPERMWEALEAGSDMVAGLPENRGWPLGTLYDPDPDTPRKTYIERGAFLYDATEFDPRFFGISPREAATMDPQHRVLLETSWEAFERSGIDPHSLRGTRTGVYLGMTHQFYGERVRAAGPELEGYLVTGGAAAVGSGRISYVLGLEGPSITVDTACSSSLVTLHMAAQALRAGECDLAINAGVAVMSDPTSLLVFSRQRGLARDGHCKAFDAAADGFALGEGAGVIVMERLSDARANGHRVLATVLGSAINQDGASNGLTAPSGPSQQRVIRAALANAGLGTADVDLIEAHGTGTKLGDPIEADALLATHGQGRTEPAWLGSFKSNVGHTQAAAGVAGVIKSVLAMRHAVMPQTLHVEEPTPHVDWTAGQVRLLTEARPWPQGARPRRAAVSGFGISGTNAHVILEEAPPEEPDARESIAAVPTPIVLSGRNPEALRAQAGRLRDLLAEPDALPLDVGYSTVTTRSVFEHRRVVTGHDAEQLVEELSRVAAEVGPELPDAAGRVAFLFTGQGAQRPGMGSALYRAFPVFAEALDEVCAELDGLLGRSLREILFEGSDDLHRTEFTQPALFAYEVALFALVRSWGLTPDVLAGHSIGEVAAAYCAGLWSLPDACAVVAARGRLMHAITAPGAMAAIGTTEDEVRAALEADAEAVDIAAVNGPRSVVISGDADRVSVLGEKFAASGIRVKRLQVSHAFHSPLMEPMLDDFARVLSEVTFSTPTMDLVSGLTGRAAVEEVRTVEYWVRHVRHAVRFADVVATLTTAGTGAFVEIGPDGVLTGMTANCLPDDTTAVVTATQHREREETITLIAALGGLYSRGVDVDWAAYFAGTGARRTDLPTYPFQRQSYWLHTAIPGVDDTPDDRGALYELRWTPVPEAPAVPSVSAAEVVRVDLPAFDGDTGLATRTAVLDALTRVRTLLTDEEQLDKRVVVCTEQAVAIGDEPIDPVRAAARGLLLSAQLENPGRLILVDTDDPEDLDPGVLRADEPQQAVRAGAVLLPRLTRLPATRPAPETTTGPAPEGTVLITGATGALGARLAVHLARTGRAARLLLLSRSGPTAPNADGLLAELAATGVPADLVAADVADRARLDELLAAIPAEQPLTSVIHVAGVNDDAPFTHLAAEQVTNVLRSKTDAALALHDATAHLEPRRFILFSSAVGSLGSAGQSNYAAANASLDALAVHRRANGLPATSLGWGLWETDDGMAGQLREVDKLRVTRAGMLALSPEEGMELFDLAWDSDAPVLLPLRMDPTTMADNAAAGTLAPVLRSLVPASALAATPAAPTATADPAPGWAALPAADRRRQLLELVRQRAGVVLNLPTEEFQDSKRLFRDFGFDSLTGVELRNAVSSAVGVPLSAAMVFDHPTPDELVDHIEDEILRRAAPTALPILAQLDQLEAAVAELDPSEGVRQEVESRLRDLVAAWSATPAATVAAETDPDTGTVDDRLADASDDDILAFIRNEFGKQ</sequence>
<dbReference type="SMART" id="SM00825">
    <property type="entry name" value="PKS_KS"/>
    <property type="match status" value="3"/>
</dbReference>
<dbReference type="CDD" id="cd08956">
    <property type="entry name" value="KR_3_FAS_SDR_x"/>
    <property type="match status" value="1"/>
</dbReference>
<dbReference type="Pfam" id="PF08990">
    <property type="entry name" value="Docking"/>
    <property type="match status" value="1"/>
</dbReference>
<dbReference type="InterPro" id="IPR050091">
    <property type="entry name" value="PKS_NRPS_Biosynth_Enz"/>
</dbReference>
<dbReference type="GO" id="GO:0033068">
    <property type="term" value="P:macrolide biosynthetic process"/>
    <property type="evidence" value="ECO:0007669"/>
    <property type="project" value="UniProtKB-ARBA"/>
</dbReference>
<evidence type="ECO:0000256" key="8">
    <source>
        <dbReference type="ARBA" id="ARBA00023315"/>
    </source>
</evidence>
<dbReference type="GO" id="GO:0004312">
    <property type="term" value="F:fatty acid synthase activity"/>
    <property type="evidence" value="ECO:0007669"/>
    <property type="project" value="TreeGrafter"/>
</dbReference>